<protein>
    <recommendedName>
        <fullName evidence="3">ATP-grasp domain-containing protein</fullName>
    </recommendedName>
</protein>
<dbReference type="EMBL" id="JBHUHV010000058">
    <property type="protein sequence ID" value="MFD2068936.1"/>
    <property type="molecule type" value="Genomic_DNA"/>
</dbReference>
<proteinExistence type="predicted"/>
<dbReference type="Proteomes" id="UP001597369">
    <property type="component" value="Unassembled WGS sequence"/>
</dbReference>
<evidence type="ECO:0008006" key="3">
    <source>
        <dbReference type="Google" id="ProtNLM"/>
    </source>
</evidence>
<sequence length="335" mass="38325">MEQQTTQKKKKTVYQKLDVFPVFHKYHKKYQKLRQLVTLKCVSYILLKEKKISLPQYSKKILFYPELPGPGHIIRSVCQVLGYTITNDPTDNYEFIISYEDKTTRKPSPVLDTLSLTYKMLNSKCMDISKEKVDKVHEACYGYSTIVDPFTYKGVCVEKSSKNGTHDGIVVQCPIKEKKPGKFYQRVINNQVNEQEVEDIRVPVYGDIIPFAFVKYRSVSTRFSTFNRMVKLVKPEEVLSPAEVKQILKFCRSMGIDFGELDILRDRDDNKLYIVDANPTPGGLPSSGITRLQGLNCIYLLAEAFSKSFLRKVPAERVNTVAPLVTEVHAAVKQA</sequence>
<gene>
    <name evidence="1" type="ORF">ACFSKU_18750</name>
</gene>
<keyword evidence="2" id="KW-1185">Reference proteome</keyword>
<comment type="caution">
    <text evidence="1">The sequence shown here is derived from an EMBL/GenBank/DDBJ whole genome shotgun (WGS) entry which is preliminary data.</text>
</comment>
<reference evidence="2" key="1">
    <citation type="journal article" date="2019" name="Int. J. Syst. Evol. Microbiol.">
        <title>The Global Catalogue of Microorganisms (GCM) 10K type strain sequencing project: providing services to taxonomists for standard genome sequencing and annotation.</title>
        <authorList>
            <consortium name="The Broad Institute Genomics Platform"/>
            <consortium name="The Broad Institute Genome Sequencing Center for Infectious Disease"/>
            <person name="Wu L."/>
            <person name="Ma J."/>
        </authorList>
    </citation>
    <scope>NUCLEOTIDE SEQUENCE [LARGE SCALE GENOMIC DNA]</scope>
    <source>
        <strain evidence="2">JCM 16545</strain>
    </source>
</reference>
<accession>A0ABW4X2U9</accession>
<dbReference type="SUPFAM" id="SSF56059">
    <property type="entry name" value="Glutathione synthetase ATP-binding domain-like"/>
    <property type="match status" value="1"/>
</dbReference>
<evidence type="ECO:0000313" key="2">
    <source>
        <dbReference type="Proteomes" id="UP001597369"/>
    </source>
</evidence>
<dbReference type="RefSeq" id="WP_229957654.1">
    <property type="nucleotide sequence ID" value="NZ_JAJJWI010000001.1"/>
</dbReference>
<name>A0ABW4X2U9_9BACT</name>
<organism evidence="1 2">
    <name type="scientific">Pontibacter silvestris</name>
    <dbReference type="NCBI Taxonomy" id="2305183"/>
    <lineage>
        <taxon>Bacteria</taxon>
        <taxon>Pseudomonadati</taxon>
        <taxon>Bacteroidota</taxon>
        <taxon>Cytophagia</taxon>
        <taxon>Cytophagales</taxon>
        <taxon>Hymenobacteraceae</taxon>
        <taxon>Pontibacter</taxon>
    </lineage>
</organism>
<evidence type="ECO:0000313" key="1">
    <source>
        <dbReference type="EMBL" id="MFD2068936.1"/>
    </source>
</evidence>
<dbReference type="Gene3D" id="3.30.470.20">
    <property type="entry name" value="ATP-grasp fold, B domain"/>
    <property type="match status" value="1"/>
</dbReference>